<evidence type="ECO:0000313" key="16">
    <source>
        <dbReference type="Proteomes" id="UP001174909"/>
    </source>
</evidence>
<dbReference type="InterPro" id="IPR001611">
    <property type="entry name" value="Leu-rich_rpt"/>
</dbReference>
<dbReference type="PANTHER" id="PTHR48056">
    <property type="entry name" value="LRR RECEPTOR-LIKE SERINE/THREONINE-PROTEIN KINASE-RELATED"/>
    <property type="match status" value="1"/>
</dbReference>
<feature type="binding site" evidence="11">
    <location>
        <position position="847"/>
    </location>
    <ligand>
        <name>ATP</name>
        <dbReference type="ChEBI" id="CHEBI:30616"/>
    </ligand>
</feature>
<feature type="region of interest" description="Disordered" evidence="12">
    <location>
        <begin position="1413"/>
        <end position="1436"/>
    </location>
</feature>
<organism evidence="15 16">
    <name type="scientific">Geodia barretti</name>
    <name type="common">Barrett's horny sponge</name>
    <dbReference type="NCBI Taxonomy" id="519541"/>
    <lineage>
        <taxon>Eukaryota</taxon>
        <taxon>Metazoa</taxon>
        <taxon>Porifera</taxon>
        <taxon>Demospongiae</taxon>
        <taxon>Heteroscleromorpha</taxon>
        <taxon>Tetractinellida</taxon>
        <taxon>Astrophorina</taxon>
        <taxon>Geodiidae</taxon>
        <taxon>Geodia</taxon>
    </lineage>
</organism>
<keyword evidence="3" id="KW-0433">Leucine-rich repeat</keyword>
<accession>A0AA35RI20</accession>
<keyword evidence="4" id="KW-0808">Transferase</keyword>
<evidence type="ECO:0000256" key="12">
    <source>
        <dbReference type="SAM" id="MobiDB-lite"/>
    </source>
</evidence>
<evidence type="ECO:0000256" key="3">
    <source>
        <dbReference type="ARBA" id="ARBA00022614"/>
    </source>
</evidence>
<feature type="region of interest" description="Disordered" evidence="12">
    <location>
        <begin position="1555"/>
        <end position="1574"/>
    </location>
</feature>
<proteinExistence type="predicted"/>
<dbReference type="InterPro" id="IPR011009">
    <property type="entry name" value="Kinase-like_dom_sf"/>
</dbReference>
<evidence type="ECO:0000256" key="11">
    <source>
        <dbReference type="PROSITE-ProRule" id="PRU10141"/>
    </source>
</evidence>
<keyword evidence="8 11" id="KW-0067">ATP-binding</keyword>
<dbReference type="SUPFAM" id="SSF56112">
    <property type="entry name" value="Protein kinase-like (PK-like)"/>
    <property type="match status" value="1"/>
</dbReference>
<dbReference type="Gene3D" id="3.40.50.300">
    <property type="entry name" value="P-loop containing nucleotide triphosphate hydrolases"/>
    <property type="match status" value="1"/>
</dbReference>
<dbReference type="Pfam" id="PF08477">
    <property type="entry name" value="Roc"/>
    <property type="match status" value="1"/>
</dbReference>
<dbReference type="InterPro" id="IPR027417">
    <property type="entry name" value="P-loop_NTPase"/>
</dbReference>
<dbReference type="SMART" id="SM00369">
    <property type="entry name" value="LRR_TYP"/>
    <property type="match status" value="3"/>
</dbReference>
<protein>
    <recommendedName>
        <fullName evidence="1">non-specific serine/threonine protein kinase</fullName>
        <ecNumber evidence="1">2.7.11.1</ecNumber>
    </recommendedName>
</protein>
<dbReference type="GO" id="GO:0009966">
    <property type="term" value="P:regulation of signal transduction"/>
    <property type="evidence" value="ECO:0007669"/>
    <property type="project" value="UniProtKB-ARBA"/>
</dbReference>
<evidence type="ECO:0000256" key="10">
    <source>
        <dbReference type="ARBA" id="ARBA00048679"/>
    </source>
</evidence>
<keyword evidence="16" id="KW-1185">Reference proteome</keyword>
<dbReference type="InterPro" id="IPR050647">
    <property type="entry name" value="Plant_LRR-RLKs"/>
</dbReference>
<keyword evidence="2" id="KW-0723">Serine/threonine-protein kinase</keyword>
<dbReference type="EC" id="2.7.11.1" evidence="1"/>
<evidence type="ECO:0000256" key="8">
    <source>
        <dbReference type="ARBA" id="ARBA00022840"/>
    </source>
</evidence>
<dbReference type="InterPro" id="IPR032675">
    <property type="entry name" value="LRR_dom_sf"/>
</dbReference>
<comment type="catalytic activity">
    <reaction evidence="9">
        <text>L-threonyl-[protein] + ATP = O-phospho-L-threonyl-[protein] + ADP + H(+)</text>
        <dbReference type="Rhea" id="RHEA:46608"/>
        <dbReference type="Rhea" id="RHEA-COMP:11060"/>
        <dbReference type="Rhea" id="RHEA-COMP:11605"/>
        <dbReference type="ChEBI" id="CHEBI:15378"/>
        <dbReference type="ChEBI" id="CHEBI:30013"/>
        <dbReference type="ChEBI" id="CHEBI:30616"/>
        <dbReference type="ChEBI" id="CHEBI:61977"/>
        <dbReference type="ChEBI" id="CHEBI:456216"/>
        <dbReference type="EC" id="2.7.11.1"/>
    </reaction>
</comment>
<dbReference type="PROSITE" id="PS51450">
    <property type="entry name" value="LRR"/>
    <property type="match status" value="1"/>
</dbReference>
<gene>
    <name evidence="15" type="ORF">GBAR_LOCUS7647</name>
</gene>
<evidence type="ECO:0000259" key="13">
    <source>
        <dbReference type="PROSITE" id="PS50011"/>
    </source>
</evidence>
<dbReference type="SUPFAM" id="SSF69322">
    <property type="entry name" value="Tricorn protease domain 2"/>
    <property type="match status" value="1"/>
</dbReference>
<dbReference type="GO" id="GO:0005525">
    <property type="term" value="F:GTP binding"/>
    <property type="evidence" value="ECO:0007669"/>
    <property type="project" value="UniProtKB-KW"/>
</dbReference>
<evidence type="ECO:0000256" key="2">
    <source>
        <dbReference type="ARBA" id="ARBA00022527"/>
    </source>
</evidence>
<keyword evidence="7 15" id="KW-0418">Kinase</keyword>
<feature type="region of interest" description="Disordered" evidence="12">
    <location>
        <begin position="612"/>
        <end position="635"/>
    </location>
</feature>
<evidence type="ECO:0000313" key="15">
    <source>
        <dbReference type="EMBL" id="CAI8011908.1"/>
    </source>
</evidence>
<dbReference type="Pfam" id="PF16095">
    <property type="entry name" value="COR-A"/>
    <property type="match status" value="1"/>
</dbReference>
<feature type="domain" description="Protein kinase" evidence="13">
    <location>
        <begin position="819"/>
        <end position="1081"/>
    </location>
</feature>
<feature type="domain" description="Roc" evidence="14">
    <location>
        <begin position="158"/>
        <end position="339"/>
    </location>
</feature>
<evidence type="ECO:0000256" key="7">
    <source>
        <dbReference type="ARBA" id="ARBA00022777"/>
    </source>
</evidence>
<evidence type="ECO:0000256" key="1">
    <source>
        <dbReference type="ARBA" id="ARBA00012513"/>
    </source>
</evidence>
<dbReference type="SUPFAM" id="SSF52058">
    <property type="entry name" value="L domain-like"/>
    <property type="match status" value="1"/>
</dbReference>
<dbReference type="Gene3D" id="1.10.510.10">
    <property type="entry name" value="Transferase(Phosphotransferase) domain 1"/>
    <property type="match status" value="1"/>
</dbReference>
<dbReference type="InterPro" id="IPR056602">
    <property type="entry name" value="Beta-prop_LRRK2"/>
</dbReference>
<sequence length="1677" mass="189152">MGTYLKQVIKLDLQHNDLKQIPRSLLELPSLQELNLSHNQLQDIPDVPEWSSVLSVLELSHNQLATLPLNAVAGAIRNLNISFNQFRQVPLCICGFTTLHTLDLSDNPDILTLPAEMGRLSNLNRLYLRNLKDLNDPPRNVQRDTRDCIRYLNSKLRCAKGFYRMKLMLVGCADRGKTTLVARLQGRDCGNESTVGVDVSEWQYRPALGRKIFSFSIWDFGGQEEYYATHQCFLSQRSLYLLLFNLKEGDKGVQELKPWLNNIALRAPKSCIIIVGTHLDEVADEEREEVFKLLNKVGELANAYSPMLNIAEIIPVGLKNRLEHIGTLKQAIYNHAANYTHRGQPIMGQKIPASYHALDKQLELIQQEVRRGNHEPIMHAEEFKTMVQQMSLLDIQDDDELKTATLFLTDVGTLLHYDDRNHNLHELYFIDPRWLCDMMSKVVTIKERNPFVKNGILRCENIPFLFKDKRFPWQYFEQYLTLLDRFEIALPLDNKRILIPSMLPDARPKDIDMEEGQDPPFYSRYIMFNANDTPPGFWSRLLSRMMHSIPKVRYALNKTIPRNFNESSSDSGLQTSADGYSVDFQMSTESFLGSANLGNSVGNGGLLNSGVSEATTPPTEVNGGRPDISGPTPNPPSIPQLFTSFPTALNQSSVSASYDIRSVRLDYWKLGLFYRDPDVSLRVESLSASKKNPERKDGVLVCVSTSLEGKKIMGQVVDIVVALVGDWYPGLADSSATSLLQKVPCYECLKLRRADPFRFNVDQCLPEVQRNKEHVECGYSRDPEVPNHMVALHDIVPDLLMHDIDEKFLLNAEDISYQEDDTSLLGVGGYGKVYRGKCLEKSVAIKKYLTKNEKAFAELRSEAKFLQKSHHPCLVCLVGVCLRPYMALVLEEAPLGSLEKPLLRKKMAIHRITLFRIASQVTAGLRFLHSTGVIFRDLKAANILLWTLDHGSLCHCKVTDFGIATHLTPVGARGLQGTKGFIAPEVLYVGKRKQRSVYNHTADIFSFAMLLYQMIARRHPYHNVKPERIDTLVESGDRPKLQDVENATAAYYYLTKLMKVCWSDKPSQRPGTDEILRYLCLSVAQSVMSVIPMKGRLAVRKACAITPHQFTEAQARQNTSELWICCDGKEGTEINMYSTNNMVKVNSSFIKDNQVQCICLCKDHVWVGSRAGIDYGVIDIFSVVTRDLVHNIRMRENSVSCITCSNTHVYLGTLEGYCFSFSIDIKQIQANAKPRYKYVSEHAVQGIVVTSNAGNEFVWVSHTRYIYFLKPDNLAQEGSLYLGDTEGYVGQLSVSPTDNNTVWSAHIGGNLLSAWDATHRTHKFNIDTTDHMKGIVPNIQDADIVITAMTPALDTVWVGMASGHLLVFSEQELLTWYHPYNGFIRFITAIPCAGPCEKEECMVITGAKNFRSPLPEDTPVKSQEDYPKHDDKGQSSDSAGVLILWEAYWARMTRQIKLIEDKTPHFYNNHDSIRKMIRTRGLEFKDGTQLLKGKDVDSNSGAANSAPVSLLNDQFPPATDITQSYDTFQNPTVGTPLRNLRTDSIRNDTFFTDRSTTLNTQPRSSLVESPVESTPTIPIQPNILSRSRTSTVNCEVFDVNIVALHGEEGTAVRVTCPRPAKLKVLLSELEINGNIPQGKCKVEYQDEQSKESIKVTAQKQLEVYLELTNRPQLFLSP</sequence>
<dbReference type="InterPro" id="IPR032171">
    <property type="entry name" value="COR-A"/>
</dbReference>
<comment type="catalytic activity">
    <reaction evidence="10">
        <text>L-seryl-[protein] + ATP = O-phospho-L-seryl-[protein] + ADP + H(+)</text>
        <dbReference type="Rhea" id="RHEA:17989"/>
        <dbReference type="Rhea" id="RHEA-COMP:9863"/>
        <dbReference type="Rhea" id="RHEA-COMP:11604"/>
        <dbReference type="ChEBI" id="CHEBI:15378"/>
        <dbReference type="ChEBI" id="CHEBI:29999"/>
        <dbReference type="ChEBI" id="CHEBI:30616"/>
        <dbReference type="ChEBI" id="CHEBI:83421"/>
        <dbReference type="ChEBI" id="CHEBI:456216"/>
        <dbReference type="EC" id="2.7.11.1"/>
    </reaction>
</comment>
<dbReference type="Gene3D" id="3.80.10.10">
    <property type="entry name" value="Ribonuclease Inhibitor"/>
    <property type="match status" value="1"/>
</dbReference>
<dbReference type="InterPro" id="IPR000719">
    <property type="entry name" value="Prot_kinase_dom"/>
</dbReference>
<feature type="compositionally biased region" description="Basic and acidic residues" evidence="12">
    <location>
        <begin position="1418"/>
        <end position="1434"/>
    </location>
</feature>
<dbReference type="InterPro" id="IPR036388">
    <property type="entry name" value="WH-like_DNA-bd_sf"/>
</dbReference>
<dbReference type="InterPro" id="IPR015943">
    <property type="entry name" value="WD40/YVTN_repeat-like_dom_sf"/>
</dbReference>
<dbReference type="PANTHER" id="PTHR48056:SF81">
    <property type="entry name" value="RECEPTOR PROTEIN-TYROSINE KINASE CEPR1"/>
    <property type="match status" value="1"/>
</dbReference>
<dbReference type="SUPFAM" id="SSF52540">
    <property type="entry name" value="P-loop containing nucleoside triphosphate hydrolases"/>
    <property type="match status" value="1"/>
</dbReference>
<evidence type="ECO:0000256" key="5">
    <source>
        <dbReference type="ARBA" id="ARBA00022737"/>
    </source>
</evidence>
<name>A0AA35RI20_GEOBA</name>
<dbReference type="Gene3D" id="2.130.10.10">
    <property type="entry name" value="YVTN repeat-like/Quinoprotein amine dehydrogenase"/>
    <property type="match status" value="1"/>
</dbReference>
<evidence type="ECO:0000256" key="9">
    <source>
        <dbReference type="ARBA" id="ARBA00047899"/>
    </source>
</evidence>
<evidence type="ECO:0000256" key="4">
    <source>
        <dbReference type="ARBA" id="ARBA00022679"/>
    </source>
</evidence>
<dbReference type="Pfam" id="PF00069">
    <property type="entry name" value="Pkinase"/>
    <property type="match status" value="1"/>
</dbReference>
<dbReference type="GO" id="GO:0005524">
    <property type="term" value="F:ATP binding"/>
    <property type="evidence" value="ECO:0007669"/>
    <property type="project" value="UniProtKB-UniRule"/>
</dbReference>
<evidence type="ECO:0000259" key="14">
    <source>
        <dbReference type="PROSITE" id="PS51424"/>
    </source>
</evidence>
<keyword evidence="6 11" id="KW-0547">Nucleotide-binding</keyword>
<dbReference type="Pfam" id="PF13855">
    <property type="entry name" value="LRR_8"/>
    <property type="match status" value="1"/>
</dbReference>
<dbReference type="InterPro" id="IPR017441">
    <property type="entry name" value="Protein_kinase_ATP_BS"/>
</dbReference>
<dbReference type="PROSITE" id="PS50011">
    <property type="entry name" value="PROTEIN_KINASE_DOM"/>
    <property type="match status" value="1"/>
</dbReference>
<comment type="caution">
    <text evidence="15">The sequence shown here is derived from an EMBL/GenBank/DDBJ whole genome shotgun (WGS) entry which is preliminary data.</text>
</comment>
<dbReference type="Pfam" id="PF23748">
    <property type="entry name" value="Beta-prop_LRRK2"/>
    <property type="match status" value="1"/>
</dbReference>
<dbReference type="PROSITE" id="PS51424">
    <property type="entry name" value="ROC"/>
    <property type="match status" value="1"/>
</dbReference>
<dbReference type="Gene3D" id="1.10.10.10">
    <property type="entry name" value="Winged helix-like DNA-binding domain superfamily/Winged helix DNA-binding domain"/>
    <property type="match status" value="1"/>
</dbReference>
<dbReference type="SMART" id="SM00220">
    <property type="entry name" value="S_TKc"/>
    <property type="match status" value="1"/>
</dbReference>
<dbReference type="InterPro" id="IPR020859">
    <property type="entry name" value="ROC"/>
</dbReference>
<reference evidence="15" key="1">
    <citation type="submission" date="2023-03" db="EMBL/GenBank/DDBJ databases">
        <authorList>
            <person name="Steffen K."/>
            <person name="Cardenas P."/>
        </authorList>
    </citation>
    <scope>NUCLEOTIDE SEQUENCE</scope>
</reference>
<dbReference type="Gene3D" id="3.30.70.1390">
    <property type="entry name" value="ROC domain from the Parkinson's disease-associated leucine-rich repeat kinase 2"/>
    <property type="match status" value="1"/>
</dbReference>
<keyword evidence="5" id="KW-0677">Repeat</keyword>
<dbReference type="EMBL" id="CASHTH010001134">
    <property type="protein sequence ID" value="CAI8011908.1"/>
    <property type="molecule type" value="Genomic_DNA"/>
</dbReference>
<dbReference type="GO" id="GO:0004674">
    <property type="term" value="F:protein serine/threonine kinase activity"/>
    <property type="evidence" value="ECO:0007669"/>
    <property type="project" value="UniProtKB-KW"/>
</dbReference>
<dbReference type="InterPro" id="IPR003591">
    <property type="entry name" value="Leu-rich_rpt_typical-subtyp"/>
</dbReference>
<evidence type="ECO:0000256" key="6">
    <source>
        <dbReference type="ARBA" id="ARBA00022741"/>
    </source>
</evidence>
<dbReference type="PROSITE" id="PS00107">
    <property type="entry name" value="PROTEIN_KINASE_ATP"/>
    <property type="match status" value="1"/>
</dbReference>
<dbReference type="Proteomes" id="UP001174909">
    <property type="component" value="Unassembled WGS sequence"/>
</dbReference>